<evidence type="ECO:0000256" key="18">
    <source>
        <dbReference type="ARBA" id="ARBA00062056"/>
    </source>
</evidence>
<evidence type="ECO:0000259" key="20">
    <source>
        <dbReference type="PROSITE" id="PS50975"/>
    </source>
</evidence>
<feature type="binding site" evidence="19">
    <location>
        <position position="835"/>
    </location>
    <ligand>
        <name>ATP</name>
        <dbReference type="ChEBI" id="CHEBI:30616"/>
        <label>2</label>
    </ligand>
</feature>
<dbReference type="InterPro" id="IPR005479">
    <property type="entry name" value="CPAse_ATP-bd"/>
</dbReference>
<dbReference type="GO" id="GO:0005524">
    <property type="term" value="F:ATP binding"/>
    <property type="evidence" value="ECO:0007669"/>
    <property type="project" value="UniProtKB-UniRule"/>
</dbReference>
<dbReference type="NCBIfam" id="NF003671">
    <property type="entry name" value="PRK05294.1"/>
    <property type="match status" value="1"/>
</dbReference>
<comment type="pathway">
    <text evidence="2 19">Pyrimidine metabolism; UMP biosynthesis via de novo pathway; (S)-dihydroorotate from bicarbonate: step 1/3.</text>
</comment>
<dbReference type="PROSITE" id="PS51257">
    <property type="entry name" value="PROKAR_LIPOPROTEIN"/>
    <property type="match status" value="1"/>
</dbReference>
<evidence type="ECO:0000256" key="4">
    <source>
        <dbReference type="ARBA" id="ARBA00009799"/>
    </source>
</evidence>
<dbReference type="Gene3D" id="3.30.470.20">
    <property type="entry name" value="ATP-grasp fold, B domain"/>
    <property type="match status" value="2"/>
</dbReference>
<comment type="caution">
    <text evidence="19">Lacks conserved residue(s) required for the propagation of feature annotation.</text>
</comment>
<feature type="region of interest" description="Carboxyphosphate synthetic domain" evidence="19">
    <location>
        <begin position="1"/>
        <end position="403"/>
    </location>
</feature>
<feature type="region of interest" description="Carbamoyl phosphate synthetic domain" evidence="19">
    <location>
        <begin position="557"/>
        <end position="939"/>
    </location>
</feature>
<keyword evidence="10 19" id="KW-0547">Nucleotide-binding</keyword>
<dbReference type="Proteomes" id="UP000293377">
    <property type="component" value="Unassembled WGS sequence"/>
</dbReference>
<dbReference type="Gene3D" id="3.40.50.1380">
    <property type="entry name" value="Methylglyoxal synthase-like domain"/>
    <property type="match status" value="1"/>
</dbReference>
<dbReference type="EC" id="6.3.4.16" evidence="19"/>
<dbReference type="EMBL" id="QOHL01000022">
    <property type="protein sequence ID" value="RZB12440.1"/>
    <property type="molecule type" value="Genomic_DNA"/>
</dbReference>
<feature type="region of interest" description="Allosteric domain" evidence="19">
    <location>
        <begin position="940"/>
        <end position="1076"/>
    </location>
</feature>
<dbReference type="InterPro" id="IPR006275">
    <property type="entry name" value="CPSase_lsu"/>
</dbReference>
<feature type="binding site" evidence="19">
    <location>
        <position position="721"/>
    </location>
    <ligand>
        <name>ATP</name>
        <dbReference type="ChEBI" id="CHEBI:30616"/>
        <label>2</label>
    </ligand>
</feature>
<feature type="binding site" evidence="19">
    <location>
        <position position="847"/>
    </location>
    <ligand>
        <name>ATP</name>
        <dbReference type="ChEBI" id="CHEBI:30616"/>
        <label>2</label>
    </ligand>
</feature>
<dbReference type="SUPFAM" id="SSF52440">
    <property type="entry name" value="PreATP-grasp domain"/>
    <property type="match status" value="2"/>
</dbReference>
<dbReference type="FunFam" id="3.40.50.20:FF:000002">
    <property type="entry name" value="Carbamoyl-phosphate synthase large chain"/>
    <property type="match status" value="1"/>
</dbReference>
<feature type="domain" description="MGS-like" evidence="21">
    <location>
        <begin position="940"/>
        <end position="1076"/>
    </location>
</feature>
<dbReference type="InterPro" id="IPR058047">
    <property type="entry name" value="CPSase_preATP-grasp"/>
</dbReference>
<feature type="binding site" evidence="19">
    <location>
        <position position="795"/>
    </location>
    <ligand>
        <name>ATP</name>
        <dbReference type="ChEBI" id="CHEBI:30616"/>
        <label>2</label>
    </ligand>
</feature>
<feature type="binding site" evidence="19">
    <location>
        <position position="847"/>
    </location>
    <ligand>
        <name>Mg(2+)</name>
        <dbReference type="ChEBI" id="CHEBI:18420"/>
        <label>4</label>
    </ligand>
</feature>
<evidence type="ECO:0000256" key="14">
    <source>
        <dbReference type="ARBA" id="ARBA00023211"/>
    </source>
</evidence>
<feature type="binding site" evidence="19">
    <location>
        <position position="760"/>
    </location>
    <ligand>
        <name>ATP</name>
        <dbReference type="ChEBI" id="CHEBI:30616"/>
        <label>2</label>
    </ligand>
</feature>
<feature type="binding site" evidence="19">
    <location>
        <position position="302"/>
    </location>
    <ligand>
        <name>Mn(2+)</name>
        <dbReference type="ChEBI" id="CHEBI:29035"/>
        <label>2</label>
    </ligand>
</feature>
<dbReference type="PROSITE" id="PS50975">
    <property type="entry name" value="ATP_GRASP"/>
    <property type="match status" value="2"/>
</dbReference>
<dbReference type="Pfam" id="PF25596">
    <property type="entry name" value="CPSase_L_D1"/>
    <property type="match status" value="2"/>
</dbReference>
<sequence>MPKRTDIESILVIGAGPIVIGQACEFDYSGTQACKILKQEGYRIILINSNPATIMTDPEIAHSTYIEPIIPSIIEKIMIKEKPSAILPTVGGQTALNATIKLCEQGILEKYNVKLIGATKEAIQKAEDRNLFRQAMDKIGVKYPKSIIIRSVEEIGHALEYIGLPAIIRPSFTLGGIGGGISYNKEEFQKNVIYGLSISPISEVQVDESIIGWKEFEMEVMRDNKDNCIVVCSIENLDPMGVHTGDSITVAPALTLRDTEYQKMRDISFSILREIGVDTGGSNVQFAVNPKNDEDLLVIEMNPRVSRSSALASKATGYPIAKVAAKLAIGYSLDEIQNDCTKAIPASFEPSIDYIVTKIPRFNFDKFRGAEKELSTSMKSVGEVMAIGRSFPESLQKALCSLEAGYSGLDEYFDKNIEKDQLYNALVKLSPDRIFIIADALRYNISIEEINKITGYDPWFLTQIKNIIQCEQKIKNHGLPKEADELLLLKKMGFSDARLAYLSNNTIEYVENLRRSLLINPVYKHIDTCAGEFKTNASYMYSCYEGDTINPPECESVVTNNKKVIILGSGPNRIGQGIEFDYTCVHAAHTIRQMGYEAIMINCNPETVSTDYDISDKLYFSPLTRESVLDIISKEQETNSLLGVIVQFGGQTPLKLAKVLQEKNIRILGTSFNSIDLAENRMKFQQLLTQLNLKQPPNVTCKSINEVHECVKSLVFPILARPSYVLGGQSMSIIRDSDALSNYLTTHKNIFDNGSLLLDQFLTNAVEVDVDAICDGESVYIAGIMEHIEEAGIHSGDSACSLPVYTLTSEITNTIAEHTKKIALALQVIGFINIQYAIQDGEIYILEVNPRASRTVPFIAKATGIPIAKIATKILLGEKLPTLPERKLNYIAVKEAVFSFSRFHNIDVLLGPEMKSTGEVMGIDQSFEIAFAKAQMAAGYELPTQGTAFISVKNSDKPLIVKTAQTLKDTGFTIFSTKGTSTYLNEAGITTQQVNKVREGRPHILDLLQDDKINLVINTSEGIKSFSESSSIRKTALVKKIPYSTTIPGAKALASAIKTLKKQGIQVESMQEYTKG</sequence>
<evidence type="ECO:0000256" key="3">
    <source>
        <dbReference type="ARBA" id="ARBA00005077"/>
    </source>
</evidence>
<evidence type="ECO:0000256" key="13">
    <source>
        <dbReference type="ARBA" id="ARBA00022975"/>
    </source>
</evidence>
<dbReference type="NCBIfam" id="TIGR01369">
    <property type="entry name" value="CPSaseII_lrg"/>
    <property type="match status" value="1"/>
</dbReference>
<feature type="binding site" evidence="19">
    <location>
        <position position="793"/>
    </location>
    <ligand>
        <name>ATP</name>
        <dbReference type="ChEBI" id="CHEBI:30616"/>
        <label>2</label>
    </ligand>
</feature>
<dbReference type="Gene3D" id="1.10.1030.10">
    <property type="entry name" value="Carbamoyl-phosphate synthetase, large subunit oligomerisation domain"/>
    <property type="match status" value="1"/>
</dbReference>
<keyword evidence="14" id="KW-0464">Manganese</keyword>
<comment type="cofactor">
    <cofactor evidence="19">
        <name>Mg(2+)</name>
        <dbReference type="ChEBI" id="CHEBI:18420"/>
    </cofactor>
    <cofactor evidence="19">
        <name>Mn(2+)</name>
        <dbReference type="ChEBI" id="CHEBI:29035"/>
    </cofactor>
    <text evidence="19">Binds 4 Mg(2+) or Mn(2+) ions per subunit.</text>
</comment>
<dbReference type="Pfam" id="PF02786">
    <property type="entry name" value="CPSase_L_D2"/>
    <property type="match status" value="2"/>
</dbReference>
<evidence type="ECO:0000256" key="5">
    <source>
        <dbReference type="ARBA" id="ARBA00022571"/>
    </source>
</evidence>
<dbReference type="RefSeq" id="WP_045171256.1">
    <property type="nucleotide sequence ID" value="NZ_QOHL01000022.1"/>
</dbReference>
<dbReference type="FunFam" id="3.30.470.20:FF:000026">
    <property type="entry name" value="Carbamoyl-phosphate synthase large chain"/>
    <property type="match status" value="1"/>
</dbReference>
<dbReference type="Pfam" id="PF02787">
    <property type="entry name" value="CPSase_L_D3"/>
    <property type="match status" value="1"/>
</dbReference>
<evidence type="ECO:0000313" key="22">
    <source>
        <dbReference type="EMBL" id="RZB12440.1"/>
    </source>
</evidence>
<keyword evidence="12" id="KW-0460">Magnesium</keyword>
<keyword evidence="23" id="KW-1185">Reference proteome</keyword>
<comment type="function">
    <text evidence="17 19">Large subunit of the glutamine-dependent carbamoyl phosphate synthetase (CPSase). CPSase catalyzes the formation of carbamoyl phosphate from the ammonia moiety of glutamine, carbonate, and phosphate donated by ATP, constituting the first step of 2 biosynthetic pathways, one leading to arginine and/or urea and the other to pyrimidine nucleotides. The large subunit (synthetase) binds the substrates ammonia (free or transferred from glutamine from the small subunit), hydrogencarbonate and ATP and carries out an ATP-coupled ligase reaction, activating hydrogencarbonate by forming carboxy phosphate which reacts with ammonia to form carbamoyl phosphate.</text>
</comment>
<keyword evidence="13 19" id="KW-0665">Pyrimidine biosynthesis</keyword>
<evidence type="ECO:0000256" key="12">
    <source>
        <dbReference type="ARBA" id="ARBA00022842"/>
    </source>
</evidence>
<dbReference type="GO" id="GO:0006541">
    <property type="term" value="P:glutamine metabolic process"/>
    <property type="evidence" value="ECO:0007669"/>
    <property type="project" value="TreeGrafter"/>
</dbReference>
<dbReference type="AlphaFoldDB" id="A0A4Q6I584"/>
<dbReference type="PANTHER" id="PTHR11405:SF53">
    <property type="entry name" value="CARBAMOYL-PHOSPHATE SYNTHASE [AMMONIA], MITOCHONDRIAL"/>
    <property type="match status" value="1"/>
</dbReference>
<evidence type="ECO:0000256" key="10">
    <source>
        <dbReference type="ARBA" id="ARBA00022741"/>
    </source>
</evidence>
<feature type="binding site" evidence="19">
    <location>
        <position position="300"/>
    </location>
    <ligand>
        <name>Mg(2+)</name>
        <dbReference type="ChEBI" id="CHEBI:18420"/>
        <label>2</label>
    </ligand>
</feature>
<gene>
    <name evidence="19" type="primary">carB</name>
    <name evidence="22" type="ORF">DRF75_04160</name>
</gene>
<dbReference type="PROSITE" id="PS00867">
    <property type="entry name" value="CPSASE_2"/>
    <property type="match status" value="2"/>
</dbReference>
<dbReference type="STRING" id="1242993.ehr_00611"/>
<feature type="binding site" evidence="19">
    <location>
        <position position="210"/>
    </location>
    <ligand>
        <name>ATP</name>
        <dbReference type="ChEBI" id="CHEBI:30616"/>
        <label>1</label>
    </ligand>
</feature>
<dbReference type="SUPFAM" id="SSF52335">
    <property type="entry name" value="Methylglyoxal synthase-like"/>
    <property type="match status" value="1"/>
</dbReference>
<feature type="binding site" evidence="19">
    <location>
        <position position="176"/>
    </location>
    <ligand>
        <name>ATP</name>
        <dbReference type="ChEBI" id="CHEBI:30616"/>
        <label>1</label>
    </ligand>
</feature>
<feature type="binding site" evidence="19">
    <location>
        <position position="302"/>
    </location>
    <ligand>
        <name>Mg(2+)</name>
        <dbReference type="ChEBI" id="CHEBI:18420"/>
        <label>2</label>
    </ligand>
</feature>
<dbReference type="FunFam" id="1.10.1030.10:FF:000002">
    <property type="entry name" value="Carbamoyl-phosphate synthase large chain"/>
    <property type="match status" value="1"/>
</dbReference>
<feature type="binding site" evidence="19">
    <location>
        <position position="242"/>
    </location>
    <ligand>
        <name>ATP</name>
        <dbReference type="ChEBI" id="CHEBI:30616"/>
        <label>1</label>
    </ligand>
</feature>
<feature type="binding site" evidence="19">
    <location>
        <position position="215"/>
    </location>
    <ligand>
        <name>ATP</name>
        <dbReference type="ChEBI" id="CHEBI:30616"/>
        <label>1</label>
    </ligand>
</feature>
<dbReference type="CDD" id="cd01424">
    <property type="entry name" value="MGS_CPS_II"/>
    <property type="match status" value="1"/>
</dbReference>
<feature type="binding site" evidence="19">
    <location>
        <position position="300"/>
    </location>
    <ligand>
        <name>ATP</name>
        <dbReference type="ChEBI" id="CHEBI:30616"/>
        <label>1</label>
    </ligand>
</feature>
<dbReference type="PANTHER" id="PTHR11405">
    <property type="entry name" value="CARBAMOYLTRANSFERASE FAMILY MEMBER"/>
    <property type="match status" value="1"/>
</dbReference>
<accession>A0A4Q6I584</accession>
<feature type="domain" description="ATP-grasp" evidence="20">
    <location>
        <begin position="133"/>
        <end position="329"/>
    </location>
</feature>
<proteinExistence type="inferred from homology"/>
<organism evidence="22 23">
    <name type="scientific">Ehrlichia minasensis</name>
    <dbReference type="NCBI Taxonomy" id="1242993"/>
    <lineage>
        <taxon>Bacteria</taxon>
        <taxon>Pseudomonadati</taxon>
        <taxon>Pseudomonadota</taxon>
        <taxon>Alphaproteobacteria</taxon>
        <taxon>Rickettsiales</taxon>
        <taxon>Anaplasmataceae</taxon>
        <taxon>Ehrlichia</taxon>
    </lineage>
</organism>
<evidence type="ECO:0000313" key="23">
    <source>
        <dbReference type="Proteomes" id="UP000293377"/>
    </source>
</evidence>
<comment type="caution">
    <text evidence="22">The sequence shown here is derived from an EMBL/GenBank/DDBJ whole genome shotgun (WGS) entry which is preliminary data.</text>
</comment>
<dbReference type="InterPro" id="IPR011607">
    <property type="entry name" value="MGS-like_dom"/>
</dbReference>
<dbReference type="GO" id="GO:0005737">
    <property type="term" value="C:cytoplasm"/>
    <property type="evidence" value="ECO:0007669"/>
    <property type="project" value="TreeGrafter"/>
</dbReference>
<feature type="binding site" evidence="19">
    <location>
        <position position="243"/>
    </location>
    <ligand>
        <name>ATP</name>
        <dbReference type="ChEBI" id="CHEBI:30616"/>
        <label>1</label>
    </ligand>
</feature>
<evidence type="ECO:0000256" key="6">
    <source>
        <dbReference type="ARBA" id="ARBA00022598"/>
    </source>
</evidence>
<dbReference type="EC" id="6.3.5.5" evidence="19"/>
<feature type="binding site" evidence="19">
    <location>
        <position position="285"/>
    </location>
    <ligand>
        <name>ATP</name>
        <dbReference type="ChEBI" id="CHEBI:30616"/>
        <label>1</label>
    </ligand>
</feature>
<evidence type="ECO:0000256" key="2">
    <source>
        <dbReference type="ARBA" id="ARBA00004812"/>
    </source>
</evidence>
<dbReference type="GO" id="GO:0006526">
    <property type="term" value="P:L-arginine biosynthetic process"/>
    <property type="evidence" value="ECO:0007669"/>
    <property type="project" value="UniProtKB-UniRule"/>
</dbReference>
<evidence type="ECO:0000256" key="7">
    <source>
        <dbReference type="ARBA" id="ARBA00022605"/>
    </source>
</evidence>
<dbReference type="SUPFAM" id="SSF48108">
    <property type="entry name" value="Carbamoyl phosphate synthetase, large subunit connection domain"/>
    <property type="match status" value="1"/>
</dbReference>
<dbReference type="HAMAP" id="MF_01210_B">
    <property type="entry name" value="CPSase_L_chain_B"/>
    <property type="match status" value="1"/>
</dbReference>
<feature type="binding site" evidence="19">
    <location>
        <position position="847"/>
    </location>
    <ligand>
        <name>Mn(2+)</name>
        <dbReference type="ChEBI" id="CHEBI:29035"/>
        <label>3</label>
    </ligand>
</feature>
<feature type="binding site" evidence="19">
    <location>
        <position position="794"/>
    </location>
    <ligand>
        <name>ATP</name>
        <dbReference type="ChEBI" id="CHEBI:30616"/>
        <label>2</label>
    </ligand>
</feature>
<dbReference type="NCBIfam" id="NF009455">
    <property type="entry name" value="PRK12815.1"/>
    <property type="match status" value="1"/>
</dbReference>
<evidence type="ECO:0000256" key="16">
    <source>
        <dbReference type="ARBA" id="ARBA00048816"/>
    </source>
</evidence>
<keyword evidence="8" id="KW-0479">Metal-binding</keyword>
<evidence type="ECO:0000259" key="21">
    <source>
        <dbReference type="PROSITE" id="PS51855"/>
    </source>
</evidence>
<dbReference type="Pfam" id="PF02142">
    <property type="entry name" value="MGS"/>
    <property type="match status" value="1"/>
</dbReference>
<dbReference type="SMART" id="SM00851">
    <property type="entry name" value="MGS"/>
    <property type="match status" value="1"/>
</dbReference>
<comment type="similarity">
    <text evidence="4 19">Belongs to the CarB family.</text>
</comment>
<dbReference type="PROSITE" id="PS51855">
    <property type="entry name" value="MGS"/>
    <property type="match status" value="1"/>
</dbReference>
<dbReference type="InterPro" id="IPR036897">
    <property type="entry name" value="CarbamoylP_synth_lsu_oligo_sf"/>
</dbReference>
<keyword evidence="5 19" id="KW-0055">Arginine biosynthesis</keyword>
<evidence type="ECO:0000256" key="15">
    <source>
        <dbReference type="ARBA" id="ARBA00047359"/>
    </source>
</evidence>
<feature type="binding site" evidence="19">
    <location>
        <position position="849"/>
    </location>
    <ligand>
        <name>Mg(2+)</name>
        <dbReference type="ChEBI" id="CHEBI:18420"/>
        <label>4</label>
    </ligand>
</feature>
<evidence type="ECO:0000256" key="8">
    <source>
        <dbReference type="ARBA" id="ARBA00022723"/>
    </source>
</evidence>
<dbReference type="InterPro" id="IPR005483">
    <property type="entry name" value="CPSase_dom"/>
</dbReference>
<dbReference type="GO" id="GO:0046872">
    <property type="term" value="F:metal ion binding"/>
    <property type="evidence" value="ECO:0007669"/>
    <property type="project" value="UniProtKB-KW"/>
</dbReference>
<feature type="binding site" evidence="19">
    <location>
        <position position="285"/>
    </location>
    <ligand>
        <name>Mn(2+)</name>
        <dbReference type="ChEBI" id="CHEBI:29035"/>
        <label>1</label>
    </ligand>
</feature>
<feature type="binding site" evidence="19">
    <location>
        <position position="835"/>
    </location>
    <ligand>
        <name>Mn(2+)</name>
        <dbReference type="ChEBI" id="CHEBI:29035"/>
        <label>3</label>
    </ligand>
</feature>
<feature type="binding site" evidence="19">
    <location>
        <position position="762"/>
    </location>
    <ligand>
        <name>ATP</name>
        <dbReference type="ChEBI" id="CHEBI:30616"/>
        <label>2</label>
    </ligand>
</feature>
<dbReference type="SMART" id="SM01096">
    <property type="entry name" value="CPSase_L_D3"/>
    <property type="match status" value="1"/>
</dbReference>
<dbReference type="Gene3D" id="3.30.1490.20">
    <property type="entry name" value="ATP-grasp fold, A domain"/>
    <property type="match status" value="1"/>
</dbReference>
<feature type="binding site" evidence="19">
    <location>
        <position position="241"/>
    </location>
    <ligand>
        <name>ATP</name>
        <dbReference type="ChEBI" id="CHEBI:30616"/>
        <label>1</label>
    </ligand>
</feature>
<feature type="binding site" evidence="19">
    <location>
        <position position="208"/>
    </location>
    <ligand>
        <name>ATP</name>
        <dbReference type="ChEBI" id="CHEBI:30616"/>
        <label>1</label>
    </ligand>
</feature>
<comment type="cofactor">
    <cofactor evidence="1">
        <name>Mn(2+)</name>
        <dbReference type="ChEBI" id="CHEBI:29035"/>
    </cofactor>
</comment>
<dbReference type="GO" id="GO:0004087">
    <property type="term" value="F:carbamoyl-phosphate synthase (ammonia) activity"/>
    <property type="evidence" value="ECO:0007669"/>
    <property type="project" value="UniProtKB-EC"/>
</dbReference>
<feature type="binding site" evidence="19">
    <location>
        <position position="835"/>
    </location>
    <ligand>
        <name>Mg(2+)</name>
        <dbReference type="ChEBI" id="CHEBI:18420"/>
        <label>3</label>
    </ligand>
</feature>
<dbReference type="InterPro" id="IPR005480">
    <property type="entry name" value="CPSase_lsu_oligo"/>
</dbReference>
<dbReference type="InterPro" id="IPR033937">
    <property type="entry name" value="MGS_CPS_CarB"/>
</dbReference>
<dbReference type="PRINTS" id="PR00098">
    <property type="entry name" value="CPSASE"/>
</dbReference>
<dbReference type="InterPro" id="IPR013815">
    <property type="entry name" value="ATP_grasp_subdomain_1"/>
</dbReference>
<dbReference type="GO" id="GO:0044205">
    <property type="term" value="P:'de novo' UMP biosynthetic process"/>
    <property type="evidence" value="ECO:0007669"/>
    <property type="project" value="UniProtKB-UniRule"/>
</dbReference>
<comment type="domain">
    <text evidence="19">The large subunit is composed of 2 ATP-grasp domains that are involved in binding the 2 ATP molecules needed for carbamoyl phosphate synthesis. The N-terminal ATP-grasp domain (referred to as the carboxyphosphate synthetic component) catalyzes the ATP-dependent phosphorylation of hydrogencarbonate to carboxyphosphate and the subsequent nucleophilic attack by ammonia to form a carbamate intermediate. The C-terminal ATP-grasp domain (referred to as the carbamoyl phosphate synthetic component) then catalyzes the phosphorylation of carbamate with the second ATP to form the end product carbamoyl phosphate. The reactive and unstable enzyme intermediates are sequentially channeled from one active site to the next through the interior of the protein over a distance of at least 96 A.</text>
</comment>
<dbReference type="InterPro" id="IPR011761">
    <property type="entry name" value="ATP-grasp"/>
</dbReference>
<feature type="binding site" evidence="19">
    <location>
        <position position="285"/>
    </location>
    <ligand>
        <name>Mg(2+)</name>
        <dbReference type="ChEBI" id="CHEBI:18420"/>
        <label>1</label>
    </ligand>
</feature>
<feature type="binding site" evidence="19">
    <location>
        <position position="169"/>
    </location>
    <ligand>
        <name>ATP</name>
        <dbReference type="ChEBI" id="CHEBI:30616"/>
        <label>1</label>
    </ligand>
</feature>
<feature type="binding site" evidence="19">
    <location>
        <position position="847"/>
    </location>
    <ligand>
        <name>Mn(2+)</name>
        <dbReference type="ChEBI" id="CHEBI:29035"/>
        <label>4</label>
    </ligand>
</feature>
<keyword evidence="6 19" id="KW-0436">Ligase</keyword>
<comment type="catalytic activity">
    <reaction evidence="15 19">
        <text>hydrogencarbonate + NH4(+) + 2 ATP = carbamoyl phosphate + 2 ADP + phosphate + 2 H(+)</text>
        <dbReference type="Rhea" id="RHEA:18029"/>
        <dbReference type="ChEBI" id="CHEBI:15378"/>
        <dbReference type="ChEBI" id="CHEBI:17544"/>
        <dbReference type="ChEBI" id="CHEBI:28938"/>
        <dbReference type="ChEBI" id="CHEBI:30616"/>
        <dbReference type="ChEBI" id="CHEBI:43474"/>
        <dbReference type="ChEBI" id="CHEBI:58228"/>
        <dbReference type="ChEBI" id="CHEBI:456216"/>
        <dbReference type="EC" id="6.3.4.16"/>
    </reaction>
</comment>
<protein>
    <recommendedName>
        <fullName evidence="19">Carbamoyl phosphate synthase large chain</fullName>
        <ecNumber evidence="19">6.3.4.16</ecNumber>
        <ecNumber evidence="19">6.3.5.5</ecNumber>
    </recommendedName>
    <alternativeName>
        <fullName evidence="19">Carbamoyl phosphate synthetase ammonia chain</fullName>
    </alternativeName>
</protein>
<feature type="binding site" evidence="19">
    <location>
        <position position="792"/>
    </location>
    <ligand>
        <name>ATP</name>
        <dbReference type="ChEBI" id="CHEBI:30616"/>
        <label>2</label>
    </ligand>
</feature>
<keyword evidence="11 19" id="KW-0067">ATP-binding</keyword>
<evidence type="ECO:0000256" key="19">
    <source>
        <dbReference type="HAMAP-Rule" id="MF_01210"/>
    </source>
</evidence>
<dbReference type="GO" id="GO:0004088">
    <property type="term" value="F:carbamoyl-phosphate synthase (glutamine-hydrolyzing) activity"/>
    <property type="evidence" value="ECO:0007669"/>
    <property type="project" value="UniProtKB-UniRule"/>
</dbReference>
<dbReference type="UniPathway" id="UPA00068">
    <property type="reaction ID" value="UER00171"/>
</dbReference>
<dbReference type="UniPathway" id="UPA00070">
    <property type="reaction ID" value="UER00115"/>
</dbReference>
<evidence type="ECO:0000256" key="11">
    <source>
        <dbReference type="ARBA" id="ARBA00022840"/>
    </source>
</evidence>
<dbReference type="FunFam" id="3.40.50.20:FF:000001">
    <property type="entry name" value="Carbamoyl-phosphate synthase large chain"/>
    <property type="match status" value="1"/>
</dbReference>
<dbReference type="Gene3D" id="3.40.50.20">
    <property type="match status" value="2"/>
</dbReference>
<comment type="catalytic activity">
    <reaction evidence="16 19">
        <text>hydrogencarbonate + L-glutamine + 2 ATP + H2O = carbamoyl phosphate + L-glutamate + 2 ADP + phosphate + 2 H(+)</text>
        <dbReference type="Rhea" id="RHEA:18633"/>
        <dbReference type="ChEBI" id="CHEBI:15377"/>
        <dbReference type="ChEBI" id="CHEBI:15378"/>
        <dbReference type="ChEBI" id="CHEBI:17544"/>
        <dbReference type="ChEBI" id="CHEBI:29985"/>
        <dbReference type="ChEBI" id="CHEBI:30616"/>
        <dbReference type="ChEBI" id="CHEBI:43474"/>
        <dbReference type="ChEBI" id="CHEBI:58228"/>
        <dbReference type="ChEBI" id="CHEBI:58359"/>
        <dbReference type="ChEBI" id="CHEBI:456216"/>
        <dbReference type="EC" id="6.3.5.5"/>
    </reaction>
</comment>
<feature type="domain" description="ATP-grasp" evidence="20">
    <location>
        <begin position="685"/>
        <end position="876"/>
    </location>
</feature>
<keyword evidence="7 19" id="KW-0028">Amino-acid biosynthesis</keyword>
<comment type="subunit">
    <text evidence="18 19">Composed of two chains; the small (or glutamine) chain promotes the hydrolysis of glutamine to ammonia, which is used by the large (or ammonia) chain to synthesize carbamoyl phosphate. Tetramer of heterodimers (alpha,beta)4.</text>
</comment>
<feature type="binding site" evidence="19">
    <location>
        <position position="175"/>
    </location>
    <ligand>
        <name>ATP</name>
        <dbReference type="ChEBI" id="CHEBI:30616"/>
        <label>1</label>
    </ligand>
</feature>
<evidence type="ECO:0000256" key="9">
    <source>
        <dbReference type="ARBA" id="ARBA00022737"/>
    </source>
</evidence>
<evidence type="ECO:0000256" key="17">
    <source>
        <dbReference type="ARBA" id="ARBA00057223"/>
    </source>
</evidence>
<feature type="binding site" evidence="19">
    <location>
        <position position="847"/>
    </location>
    <ligand>
        <name>Mg(2+)</name>
        <dbReference type="ChEBI" id="CHEBI:18420"/>
        <label>3</label>
    </ligand>
</feature>
<dbReference type="SUPFAM" id="SSF56059">
    <property type="entry name" value="Glutathione synthetase ATP-binding domain-like"/>
    <property type="match status" value="2"/>
</dbReference>
<keyword evidence="9 19" id="KW-0677">Repeat</keyword>
<dbReference type="OrthoDB" id="9804197at2"/>
<feature type="binding site" evidence="19">
    <location>
        <position position="129"/>
    </location>
    <ligand>
        <name>ATP</name>
        <dbReference type="ChEBI" id="CHEBI:30616"/>
        <label>1</label>
    </ligand>
</feature>
<dbReference type="InterPro" id="IPR036914">
    <property type="entry name" value="MGS-like_dom_sf"/>
</dbReference>
<dbReference type="FunFam" id="3.30.470.20:FF:000007">
    <property type="entry name" value="Carbamoyl-phosphate synthase large chain"/>
    <property type="match status" value="1"/>
</dbReference>
<dbReference type="InterPro" id="IPR016185">
    <property type="entry name" value="PreATP-grasp_dom_sf"/>
</dbReference>
<name>A0A4Q6I584_9RICK</name>
<evidence type="ECO:0000256" key="1">
    <source>
        <dbReference type="ARBA" id="ARBA00001936"/>
    </source>
</evidence>
<reference evidence="22 23" key="1">
    <citation type="submission" date="2018-06" db="EMBL/GenBank/DDBJ databases">
        <title>Complete Genome Sequence of Ehrlichia minasensis Isolated From Cattle.</title>
        <authorList>
            <person name="Aguiar D.M."/>
            <person name="Araujo J.P.A.Jr."/>
            <person name="Nakazato L."/>
            <person name="Bard E."/>
            <person name="Cabezas-Cruz A."/>
        </authorList>
    </citation>
    <scope>NUCLEOTIDE SEQUENCE [LARGE SCALE GENOMIC DNA]</scope>
    <source>
        <strain evidence="22 23">B11</strain>
    </source>
</reference>
<feature type="binding site" evidence="19">
    <location>
        <position position="767"/>
    </location>
    <ligand>
        <name>ATP</name>
        <dbReference type="ChEBI" id="CHEBI:30616"/>
        <label>2</label>
    </ligand>
</feature>
<feature type="binding site" evidence="19">
    <location>
        <position position="300"/>
    </location>
    <ligand>
        <name>Mg(2+)</name>
        <dbReference type="ChEBI" id="CHEBI:18420"/>
        <label>1</label>
    </ligand>
</feature>
<feature type="binding site" evidence="19">
    <location>
        <position position="300"/>
    </location>
    <ligand>
        <name>Mn(2+)</name>
        <dbReference type="ChEBI" id="CHEBI:29035"/>
        <label>2</label>
    </ligand>
</feature>
<feature type="binding site" evidence="19">
    <location>
        <position position="849"/>
    </location>
    <ligand>
        <name>Mn(2+)</name>
        <dbReference type="ChEBI" id="CHEBI:29035"/>
        <label>4</label>
    </ligand>
</feature>
<feature type="binding site" evidence="19">
    <location>
        <position position="300"/>
    </location>
    <ligand>
        <name>Mn(2+)</name>
        <dbReference type="ChEBI" id="CHEBI:29035"/>
        <label>1</label>
    </ligand>
</feature>
<comment type="pathway">
    <text evidence="3 19">Amino-acid biosynthesis; L-arginine biosynthesis; carbamoyl phosphate from bicarbonate: step 1/1.</text>
</comment>